<proteinExistence type="predicted"/>
<evidence type="ECO:0000313" key="2">
    <source>
        <dbReference type="EMBL" id="MBJ3806676.1"/>
    </source>
</evidence>
<evidence type="ECO:0000256" key="1">
    <source>
        <dbReference type="SAM" id="Phobius"/>
    </source>
</evidence>
<accession>A0ABS0X0J3</accession>
<feature type="transmembrane region" description="Helical" evidence="1">
    <location>
        <begin position="12"/>
        <end position="32"/>
    </location>
</feature>
<evidence type="ECO:0008006" key="4">
    <source>
        <dbReference type="Google" id="ProtNLM"/>
    </source>
</evidence>
<comment type="caution">
    <text evidence="2">The sequence shown here is derived from an EMBL/GenBank/DDBJ whole genome shotgun (WGS) entry which is preliminary data.</text>
</comment>
<reference evidence="2 3" key="1">
    <citation type="submission" date="2020-12" db="EMBL/GenBank/DDBJ databases">
        <title>Streptomyces typhae sp. nov., a novel endophytic actinomycete isolated from the root of cattail pollen (Typha angustifolia L.).</title>
        <authorList>
            <person name="Peng C."/>
            <person name="Liu C."/>
        </authorList>
    </citation>
    <scope>NUCLEOTIDE SEQUENCE [LARGE SCALE GENOMIC DNA]</scope>
    <source>
        <strain evidence="2 3">JCM 4753</strain>
    </source>
</reference>
<name>A0ABS0X0J3_9ACTN</name>
<keyword evidence="1" id="KW-1133">Transmembrane helix</keyword>
<sequence length="150" mass="15672">MVWAARTANAWLYALAAVAGAVALAALALTAAGATDLWALAIPFALVAVTTLGCSSVQALVTENGLKVTFGPFGWPARRWRAADIESAHAEHRKPSQVGGWGYRLSGLGTTVMLRAGECLVIRARGKNFAVSVDDAERGAALLNGLRKRG</sequence>
<protein>
    <recommendedName>
        <fullName evidence="4">Lipoprotein</fullName>
    </recommendedName>
</protein>
<gene>
    <name evidence="2" type="ORF">JGB26_06025</name>
</gene>
<keyword evidence="3" id="KW-1185">Reference proteome</keyword>
<feature type="transmembrane region" description="Helical" evidence="1">
    <location>
        <begin position="38"/>
        <end position="61"/>
    </location>
</feature>
<evidence type="ECO:0000313" key="3">
    <source>
        <dbReference type="Proteomes" id="UP000634780"/>
    </source>
</evidence>
<keyword evidence="1" id="KW-0472">Membrane</keyword>
<dbReference type="EMBL" id="JAEKOZ010000003">
    <property type="protein sequence ID" value="MBJ3806676.1"/>
    <property type="molecule type" value="Genomic_DNA"/>
</dbReference>
<keyword evidence="1" id="KW-0812">Transmembrane</keyword>
<organism evidence="2 3">
    <name type="scientific">Streptomyces flavofungini</name>
    <dbReference type="NCBI Taxonomy" id="68200"/>
    <lineage>
        <taxon>Bacteria</taxon>
        <taxon>Bacillati</taxon>
        <taxon>Actinomycetota</taxon>
        <taxon>Actinomycetes</taxon>
        <taxon>Kitasatosporales</taxon>
        <taxon>Streptomycetaceae</taxon>
        <taxon>Streptomyces</taxon>
    </lineage>
</organism>
<dbReference type="Proteomes" id="UP000634780">
    <property type="component" value="Unassembled WGS sequence"/>
</dbReference>